<evidence type="ECO:0000313" key="3">
    <source>
        <dbReference type="EMBL" id="ASM71010.1"/>
    </source>
</evidence>
<dbReference type="RefSeq" id="WP_089419121.1">
    <property type="nucleotide sequence ID" value="NZ_CP022415.1"/>
</dbReference>
<organism evidence="3 4">
    <name type="scientific">Pseudosulfitobacter pseudonitzschiae</name>
    <dbReference type="NCBI Taxonomy" id="1402135"/>
    <lineage>
        <taxon>Bacteria</taxon>
        <taxon>Pseudomonadati</taxon>
        <taxon>Pseudomonadota</taxon>
        <taxon>Alphaproteobacteria</taxon>
        <taxon>Rhodobacterales</taxon>
        <taxon>Roseobacteraceae</taxon>
        <taxon>Pseudosulfitobacter</taxon>
    </lineage>
</organism>
<dbReference type="InterPro" id="IPR019432">
    <property type="entry name" value="Acyltransferase_MbtK/IucB-like"/>
</dbReference>
<dbReference type="GO" id="GO:0050133">
    <property type="term" value="F:N6-hydroxylysine O-acetyltransferase activity"/>
    <property type="evidence" value="ECO:0007669"/>
    <property type="project" value="UniProtKB-EC"/>
</dbReference>
<dbReference type="PANTHER" id="PTHR31438">
    <property type="entry name" value="LYSINE N-ACYLTRANSFERASE C17G9.06C-RELATED"/>
    <property type="match status" value="1"/>
</dbReference>
<dbReference type="Gene3D" id="3.40.630.30">
    <property type="match status" value="1"/>
</dbReference>
<proteinExistence type="predicted"/>
<dbReference type="AlphaFoldDB" id="A0A221JWK6"/>
<dbReference type="KEGG" id="spse:SULPSESMR1_00172"/>
<feature type="domain" description="Acyltransferase MbtK/IucB-like conserved" evidence="2">
    <location>
        <begin position="158"/>
        <end position="204"/>
    </location>
</feature>
<keyword evidence="4" id="KW-1185">Reference proteome</keyword>
<dbReference type="Proteomes" id="UP000199754">
    <property type="component" value="Chromosome"/>
</dbReference>
<name>A0A221JWK6_9RHOB</name>
<dbReference type="EC" id="2.3.1.102" evidence="3"/>
<evidence type="ECO:0000256" key="1">
    <source>
        <dbReference type="ARBA" id="ARBA00004924"/>
    </source>
</evidence>
<dbReference type="GO" id="GO:0019290">
    <property type="term" value="P:siderophore biosynthetic process"/>
    <property type="evidence" value="ECO:0007669"/>
    <property type="project" value="InterPro"/>
</dbReference>
<comment type="pathway">
    <text evidence="1">Siderophore biosynthesis.</text>
</comment>
<dbReference type="SUPFAM" id="SSF55729">
    <property type="entry name" value="Acyl-CoA N-acyltransferases (Nat)"/>
    <property type="match status" value="1"/>
</dbReference>
<dbReference type="InterPro" id="IPR016181">
    <property type="entry name" value="Acyl_CoA_acyltransferase"/>
</dbReference>
<accession>A0A221JWK6</accession>
<dbReference type="OrthoDB" id="9087497at2"/>
<protein>
    <submittedName>
        <fullName evidence="3">N(6)-hydroxylysine O-acetyltransferase</fullName>
        <ecNumber evidence="3">2.3.1.102</ecNumber>
    </submittedName>
</protein>
<evidence type="ECO:0000313" key="4">
    <source>
        <dbReference type="Proteomes" id="UP000199754"/>
    </source>
</evidence>
<evidence type="ECO:0000259" key="2">
    <source>
        <dbReference type="SMART" id="SM01006"/>
    </source>
</evidence>
<gene>
    <name evidence="3" type="primary">iucB</name>
    <name evidence="3" type="ORF">SULPSESMR1_00172</name>
</gene>
<dbReference type="PANTHER" id="PTHR31438:SF1">
    <property type="entry name" value="LYSINE N-ACYLTRANSFERASE C17G9.06C-RELATED"/>
    <property type="match status" value="1"/>
</dbReference>
<dbReference type="STRING" id="1402135.SAMN05444149_10614"/>
<reference evidence="3 4" key="1">
    <citation type="submission" date="2017-07" db="EMBL/GenBank/DDBJ databases">
        <title>Genome Sequence of Sulfitobacter pseudonitzschiae Strain SMR1 Isolated from a culture of the Diatom Skeletonema marinoi.</title>
        <authorList>
            <person name="Topel M."/>
            <person name="Pinder M.I.M."/>
            <person name="Johansson O.N."/>
            <person name="Kourtchenko O."/>
            <person name="Godhe A."/>
            <person name="Clarke A.K."/>
        </authorList>
    </citation>
    <scope>NUCLEOTIDE SEQUENCE [LARGE SCALE GENOMIC DNA]</scope>
    <source>
        <strain evidence="3 4">SMR1</strain>
    </source>
</reference>
<dbReference type="SMART" id="SM01006">
    <property type="entry name" value="AlcB"/>
    <property type="match status" value="1"/>
</dbReference>
<dbReference type="GO" id="GO:0016410">
    <property type="term" value="F:N-acyltransferase activity"/>
    <property type="evidence" value="ECO:0007669"/>
    <property type="project" value="TreeGrafter"/>
</dbReference>
<dbReference type="EMBL" id="CP022415">
    <property type="protein sequence ID" value="ASM71010.1"/>
    <property type="molecule type" value="Genomic_DNA"/>
</dbReference>
<dbReference type="Pfam" id="PF13523">
    <property type="entry name" value="Acetyltransf_8"/>
    <property type="match status" value="1"/>
</dbReference>
<sequence>MAFDLPDREYPTARRAGQQVLVGDGVTLALSDAGDGKLGLSAPECATSETSVAAALAAFEVLSAQGGEVAIRLDGEGWAILLPQLVAMGVAWRTADAVWVLPVAFWQVPDRWIMHQTPPWPTVWQSGRHGRHPVRPPKPVGPLYRRHIPWLGQQIELRAADIADLPVFHRWQNDPRVAVFFEGTGTLDDHRNTLKTLISDPHILPVIGSLDGRDFGYFELYWARENRIGGVYDADPWDRGWHVLIGEDDMRGADYVTAWMPSLMHYMFLVEPRTQALVGEPKASHLKQLKNLGRGGFAHVRDFDFAHKRATLVRLERQHFFESRLWARPDTGQGTPLALSLTNLLLTGEQ</sequence>
<keyword evidence="3" id="KW-0808">Transferase</keyword>
<keyword evidence="3" id="KW-0012">Acyltransferase</keyword>